<evidence type="ECO:0000313" key="1">
    <source>
        <dbReference type="EMBL" id="SOS37245.1"/>
    </source>
</evidence>
<dbReference type="Proteomes" id="UP000238095">
    <property type="component" value="Chromosome 1"/>
</dbReference>
<name>A0A2K4WMY2_PSESX</name>
<gene>
    <name evidence="1" type="ORF">CFBP3840_00167</name>
</gene>
<dbReference type="EMBL" id="LT963409">
    <property type="protein sequence ID" value="SOS37245.1"/>
    <property type="molecule type" value="Genomic_DNA"/>
</dbReference>
<dbReference type="RefSeq" id="WP_060402961.1">
    <property type="nucleotide sequence ID" value="NZ_LT963409.1"/>
</dbReference>
<reference evidence="1 2" key="1">
    <citation type="submission" date="2017-11" db="EMBL/GenBank/DDBJ databases">
        <authorList>
            <person name="Han C.G."/>
        </authorList>
    </citation>
    <scope>NUCLEOTIDE SEQUENCE [LARGE SCALE GENOMIC DNA]</scope>
    <source>
        <strain evidence="1">CFBP3840</strain>
    </source>
</reference>
<dbReference type="AlphaFoldDB" id="A0A2K4WMY2"/>
<accession>A0A2K4WMY2</accession>
<organism evidence="1 2">
    <name type="scientific">Pseudomonas syringae</name>
    <dbReference type="NCBI Taxonomy" id="317"/>
    <lineage>
        <taxon>Bacteria</taxon>
        <taxon>Pseudomonadati</taxon>
        <taxon>Pseudomonadota</taxon>
        <taxon>Gammaproteobacteria</taxon>
        <taxon>Pseudomonadales</taxon>
        <taxon>Pseudomonadaceae</taxon>
        <taxon>Pseudomonas</taxon>
    </lineage>
</organism>
<proteinExistence type="predicted"/>
<sequence length="108" mass="12305">MNDIDFTLCSVPMLYSRNKSKEYQERIIKKLTVLLAFMKANDLLKANPFNSDGSLNKDFILKKSDATADGVEMFKKVIPGWFSYLDKGGNIDNITRLEKGLEKIRKPA</sequence>
<evidence type="ECO:0000313" key="2">
    <source>
        <dbReference type="Proteomes" id="UP000238095"/>
    </source>
</evidence>
<protein>
    <submittedName>
        <fullName evidence="1">Uncharacterized protein</fullName>
    </submittedName>
</protein>